<dbReference type="RefSeq" id="WP_209627075.1">
    <property type="nucleotide sequence ID" value="NZ_PRDG01000001.1"/>
</dbReference>
<dbReference type="Gene3D" id="3.10.450.150">
    <property type="entry name" value="enterococcus faecalis protein"/>
    <property type="match status" value="1"/>
</dbReference>
<reference evidence="1 2" key="1">
    <citation type="submission" date="2018-02" db="EMBL/GenBank/DDBJ databases">
        <title>Draft genome sequence of Streptococcus oricebi CCUG 70868T type strain.</title>
        <authorList>
            <person name="Mendez V."/>
            <person name="Salva-Serra F."/>
            <person name="Jaen-Luchoro D."/>
            <person name="Gonzales-Siles L."/>
            <person name="Karlsson R."/>
            <person name="Engstrom-Jakobsson H."/>
            <person name="Busquets A."/>
            <person name="Gomila M."/>
            <person name="Pineiro-Iglesias B."/>
            <person name="Bennasar-Figueras A."/>
            <person name="Seeger M."/>
            <person name="Moore E."/>
        </authorList>
    </citation>
    <scope>NUCLEOTIDE SEQUENCE [LARGE SCALE GENOMIC DNA]</scope>
    <source>
        <strain evidence="1 2">CCUG 70868</strain>
    </source>
</reference>
<gene>
    <name evidence="1" type="ORF">C4K46_02680</name>
</gene>
<protein>
    <recommendedName>
        <fullName evidence="3">GTP cyclohydrolase</fullName>
    </recommendedName>
</protein>
<comment type="caution">
    <text evidence="1">The sequence shown here is derived from an EMBL/GenBank/DDBJ whole genome shotgun (WGS) entry which is preliminary data.</text>
</comment>
<dbReference type="Pfam" id="PF06124">
    <property type="entry name" value="DUF960"/>
    <property type="match status" value="1"/>
</dbReference>
<accession>A0ABS5B2W4</accession>
<organism evidence="1 2">
    <name type="scientific">Streptococcus oricebi</name>
    <dbReference type="NCBI Taxonomy" id="1547447"/>
    <lineage>
        <taxon>Bacteria</taxon>
        <taxon>Bacillati</taxon>
        <taxon>Bacillota</taxon>
        <taxon>Bacilli</taxon>
        <taxon>Lactobacillales</taxon>
        <taxon>Streptococcaceae</taxon>
        <taxon>Streptococcus</taxon>
    </lineage>
</organism>
<keyword evidence="2" id="KW-1185">Reference proteome</keyword>
<evidence type="ECO:0000313" key="2">
    <source>
        <dbReference type="Proteomes" id="UP001519296"/>
    </source>
</evidence>
<dbReference type="InterPro" id="IPR009303">
    <property type="entry name" value="DUF960"/>
</dbReference>
<dbReference type="EMBL" id="PRDG01000001">
    <property type="protein sequence ID" value="MBP2622841.1"/>
    <property type="molecule type" value="Genomic_DNA"/>
</dbReference>
<evidence type="ECO:0008006" key="3">
    <source>
        <dbReference type="Google" id="ProtNLM"/>
    </source>
</evidence>
<sequence length="105" mass="12218">MAFTDTKGRYASFGVVTSLPEEVIDAFWYIIDNYLKGVFQLNELIQFELLNKAGQISFRFSEKNLPTTIIFDSPYSFDPFYPRKIYVTDNQGKETIMLADEYSLM</sequence>
<name>A0ABS5B2W4_9STRE</name>
<proteinExistence type="predicted"/>
<dbReference type="Proteomes" id="UP001519296">
    <property type="component" value="Unassembled WGS sequence"/>
</dbReference>
<evidence type="ECO:0000313" key="1">
    <source>
        <dbReference type="EMBL" id="MBP2622841.1"/>
    </source>
</evidence>